<dbReference type="STRING" id="8187.ENSLCAP00010024011"/>
<evidence type="ECO:0000259" key="1">
    <source>
        <dbReference type="PROSITE" id="PS50404"/>
    </source>
</evidence>
<dbReference type="GeneTree" id="ENSGT00510000049601"/>
<evidence type="ECO:0000259" key="2">
    <source>
        <dbReference type="PROSITE" id="PS50405"/>
    </source>
</evidence>
<dbReference type="CDD" id="cd00299">
    <property type="entry name" value="GST_C_family"/>
    <property type="match status" value="1"/>
</dbReference>
<evidence type="ECO:0000313" key="3">
    <source>
        <dbReference type="Ensembl" id="ENSLCAP00010024011.1"/>
    </source>
</evidence>
<feature type="domain" description="GST N-terminal" evidence="1">
    <location>
        <begin position="5"/>
        <end position="87"/>
    </location>
</feature>
<dbReference type="GO" id="GO:0006559">
    <property type="term" value="P:L-phenylalanine catabolic process"/>
    <property type="evidence" value="ECO:0007669"/>
    <property type="project" value="TreeGrafter"/>
</dbReference>
<dbReference type="Pfam" id="PF13417">
    <property type="entry name" value="GST_N_3"/>
    <property type="match status" value="1"/>
</dbReference>
<dbReference type="GO" id="GO:0016034">
    <property type="term" value="F:maleylacetoacetate isomerase activity"/>
    <property type="evidence" value="ECO:0007669"/>
    <property type="project" value="TreeGrafter"/>
</dbReference>
<reference evidence="3" key="3">
    <citation type="submission" date="2025-09" db="UniProtKB">
        <authorList>
            <consortium name="Ensembl"/>
        </authorList>
    </citation>
    <scope>IDENTIFICATION</scope>
</reference>
<dbReference type="GO" id="GO:0006749">
    <property type="term" value="P:glutathione metabolic process"/>
    <property type="evidence" value="ECO:0007669"/>
    <property type="project" value="TreeGrafter"/>
</dbReference>
<evidence type="ECO:0000313" key="4">
    <source>
        <dbReference type="Proteomes" id="UP000314980"/>
    </source>
</evidence>
<dbReference type="FunCoup" id="A0A4W6DGW5">
    <property type="interactions" value="62"/>
</dbReference>
<dbReference type="InterPro" id="IPR004046">
    <property type="entry name" value="GST_C"/>
</dbReference>
<feature type="domain" description="GST C-terminal" evidence="2">
    <location>
        <begin position="94"/>
        <end position="219"/>
    </location>
</feature>
<dbReference type="SFLD" id="SFLDG00358">
    <property type="entry name" value="Main_(cytGST)"/>
    <property type="match status" value="1"/>
</dbReference>
<dbReference type="InterPro" id="IPR036249">
    <property type="entry name" value="Thioredoxin-like_sf"/>
</dbReference>
<reference evidence="3" key="2">
    <citation type="submission" date="2025-08" db="UniProtKB">
        <authorList>
            <consortium name="Ensembl"/>
        </authorList>
    </citation>
    <scope>IDENTIFICATION</scope>
</reference>
<dbReference type="CDD" id="cd00570">
    <property type="entry name" value="GST_N_family"/>
    <property type="match status" value="1"/>
</dbReference>
<dbReference type="FunFam" id="1.20.1050.10:FF:000046">
    <property type="entry name" value="Glutathione S-transferase rho"/>
    <property type="match status" value="1"/>
</dbReference>
<dbReference type="PROSITE" id="PS50405">
    <property type="entry name" value="GST_CTER"/>
    <property type="match status" value="1"/>
</dbReference>
<dbReference type="Pfam" id="PF00043">
    <property type="entry name" value="GST_C"/>
    <property type="match status" value="1"/>
</dbReference>
<dbReference type="Proteomes" id="UP000314980">
    <property type="component" value="Unassembled WGS sequence"/>
</dbReference>
<dbReference type="InterPro" id="IPR036282">
    <property type="entry name" value="Glutathione-S-Trfase_C_sf"/>
</dbReference>
<sequence>VSMAKSMSLLWGAGSPPCWRVMITLEEKKLQGYKHKLLSFEKGEHKSQEVLEINPRGQLPAFKHGDYILNESTGACLYLENQFKSQGNKLIPDSPAEQALMYQRMMEGLTLTDKLNSVIYYEWFVPEDERHDSAVKRNREALAAELKLWEGYLQTVAAGSYLAGAFSLADAIVFPNIAYAFRFGLSVGHYPKLAKYYSLLRNRPSIKATWPPHWLASPQGFDILKDL</sequence>
<dbReference type="InterPro" id="IPR004045">
    <property type="entry name" value="Glutathione_S-Trfase_N"/>
</dbReference>
<dbReference type="SUPFAM" id="SSF47616">
    <property type="entry name" value="GST C-terminal domain-like"/>
    <property type="match status" value="1"/>
</dbReference>
<dbReference type="AlphaFoldDB" id="A0A4W6DGW5"/>
<keyword evidence="4" id="KW-1185">Reference proteome</keyword>
<dbReference type="GO" id="GO:0004364">
    <property type="term" value="F:glutathione transferase activity"/>
    <property type="evidence" value="ECO:0007669"/>
    <property type="project" value="TreeGrafter"/>
</dbReference>
<dbReference type="SUPFAM" id="SSF52833">
    <property type="entry name" value="Thioredoxin-like"/>
    <property type="match status" value="1"/>
</dbReference>
<reference evidence="4" key="1">
    <citation type="submission" date="2015-09" db="EMBL/GenBank/DDBJ databases">
        <authorList>
            <person name="Sai Rama Sridatta P."/>
        </authorList>
    </citation>
    <scope>NUCLEOTIDE SEQUENCE [LARGE SCALE GENOMIC DNA]</scope>
</reference>
<dbReference type="Ensembl" id="ENSLCAT00010024539.1">
    <property type="protein sequence ID" value="ENSLCAP00010024011.1"/>
    <property type="gene ID" value="ENSLCAG00010011272.1"/>
</dbReference>
<proteinExistence type="predicted"/>
<name>A0A4W6DGW5_LATCA</name>
<dbReference type="Gene3D" id="3.40.30.10">
    <property type="entry name" value="Glutaredoxin"/>
    <property type="match status" value="1"/>
</dbReference>
<dbReference type="PROSITE" id="PS50404">
    <property type="entry name" value="GST_NTER"/>
    <property type="match status" value="1"/>
</dbReference>
<dbReference type="Gene3D" id="1.20.1050.10">
    <property type="match status" value="1"/>
</dbReference>
<dbReference type="FunFam" id="3.40.30.10:FF:000221">
    <property type="entry name" value="Glutathione S-transferase rho"/>
    <property type="match status" value="1"/>
</dbReference>
<dbReference type="GO" id="GO:0005739">
    <property type="term" value="C:mitochondrion"/>
    <property type="evidence" value="ECO:0007669"/>
    <property type="project" value="TreeGrafter"/>
</dbReference>
<dbReference type="PANTHER" id="PTHR42673">
    <property type="entry name" value="MALEYLACETOACETATE ISOMERASE"/>
    <property type="match status" value="1"/>
</dbReference>
<dbReference type="InParanoid" id="A0A4W6DGW5"/>
<dbReference type="InterPro" id="IPR010987">
    <property type="entry name" value="Glutathione-S-Trfase_C-like"/>
</dbReference>
<dbReference type="InterPro" id="IPR040079">
    <property type="entry name" value="Glutathione_S-Trfase"/>
</dbReference>
<dbReference type="PANTHER" id="PTHR42673:SF4">
    <property type="entry name" value="MALEYLACETOACETATE ISOMERASE"/>
    <property type="match status" value="1"/>
</dbReference>
<accession>A0A4W6DGW5</accession>
<protein>
    <submittedName>
        <fullName evidence="3">Glutathione S-transferase rho</fullName>
    </submittedName>
</protein>
<dbReference type="SFLD" id="SFLDS00019">
    <property type="entry name" value="Glutathione_Transferase_(cytos"/>
    <property type="match status" value="1"/>
</dbReference>
<organism evidence="3 4">
    <name type="scientific">Lates calcarifer</name>
    <name type="common">Barramundi</name>
    <name type="synonym">Holocentrus calcarifer</name>
    <dbReference type="NCBI Taxonomy" id="8187"/>
    <lineage>
        <taxon>Eukaryota</taxon>
        <taxon>Metazoa</taxon>
        <taxon>Chordata</taxon>
        <taxon>Craniata</taxon>
        <taxon>Vertebrata</taxon>
        <taxon>Euteleostomi</taxon>
        <taxon>Actinopterygii</taxon>
        <taxon>Neopterygii</taxon>
        <taxon>Teleostei</taxon>
        <taxon>Neoteleostei</taxon>
        <taxon>Acanthomorphata</taxon>
        <taxon>Carangaria</taxon>
        <taxon>Carangaria incertae sedis</taxon>
        <taxon>Centropomidae</taxon>
        <taxon>Lates</taxon>
    </lineage>
</organism>